<dbReference type="InterPro" id="IPR050568">
    <property type="entry name" value="Transcr_DNA_Rep_Reg"/>
</dbReference>
<dbReference type="InterPro" id="IPR003958">
    <property type="entry name" value="CBFA_NFYB_domain"/>
</dbReference>
<evidence type="ECO:0000256" key="7">
    <source>
        <dbReference type="SAM" id="MobiDB-lite"/>
    </source>
</evidence>
<evidence type="ECO:0000256" key="5">
    <source>
        <dbReference type="ARBA" id="ARBA00023242"/>
    </source>
</evidence>
<evidence type="ECO:0000256" key="3">
    <source>
        <dbReference type="ARBA" id="ARBA00023125"/>
    </source>
</evidence>
<dbReference type="InterPro" id="IPR009072">
    <property type="entry name" value="Histone-fold"/>
</dbReference>
<dbReference type="Pfam" id="PF00808">
    <property type="entry name" value="CBFD_NFYB_HMF"/>
    <property type="match status" value="1"/>
</dbReference>
<evidence type="ECO:0000259" key="8">
    <source>
        <dbReference type="Pfam" id="PF00808"/>
    </source>
</evidence>
<dbReference type="PANTHER" id="PTHR10252:SF8">
    <property type="entry name" value="NUCLEAR TRANSCRIPTION FACTOR Y SUBUNIT GAMMA"/>
    <property type="match status" value="1"/>
</dbReference>
<dbReference type="Gene3D" id="1.10.20.10">
    <property type="entry name" value="Histone, subunit A"/>
    <property type="match status" value="1"/>
</dbReference>
<sequence>MDTLSKAASTSVNSSRSEASTSQMTNEVIAQAAQPEAYAQQTARSDDSQYDRQLPQPNSLYDVYKELSNFWPKVKEKIDAMDHAKLREANRHQELPLARIKKIMKLDENVKHQMISAEVPVLLAKASELFIEELTLRSWKRTEESKRKTLQKIDICQAVSRNEMYDFLIDIVPREDTRRTNSSSYENGAGDRDVSDEASYSTADPAGNNMFVLQVGAPEGSLVTGGLVQATPIGQPIQLQATNQPIQLIALGFPNGEIQHFQVQLPSS</sequence>
<accession>A0ABD6E7Q5</accession>
<dbReference type="AlphaFoldDB" id="A0ABD6E7Q5"/>
<dbReference type="SUPFAM" id="SSF47113">
    <property type="entry name" value="Histone-fold"/>
    <property type="match status" value="1"/>
</dbReference>
<gene>
    <name evidence="9" type="ORF">AB6A40_002827</name>
</gene>
<keyword evidence="10" id="KW-1185">Reference proteome</keyword>
<feature type="compositionally biased region" description="Polar residues" evidence="7">
    <location>
        <begin position="1"/>
        <end position="28"/>
    </location>
</feature>
<feature type="compositionally biased region" description="Low complexity" evidence="7">
    <location>
        <begin position="30"/>
        <end position="43"/>
    </location>
</feature>
<dbReference type="FunFam" id="1.10.20.10:FF:000062">
    <property type="entry name" value="Nuclear transcription factor Y subunit C"/>
    <property type="match status" value="1"/>
</dbReference>
<feature type="region of interest" description="Disordered" evidence="7">
    <location>
        <begin position="1"/>
        <end position="55"/>
    </location>
</feature>
<feature type="region of interest" description="Disordered" evidence="7">
    <location>
        <begin position="178"/>
        <end position="201"/>
    </location>
</feature>
<dbReference type="GO" id="GO:0005634">
    <property type="term" value="C:nucleus"/>
    <property type="evidence" value="ECO:0007669"/>
    <property type="project" value="UniProtKB-SubCell"/>
</dbReference>
<dbReference type="GO" id="GO:0003677">
    <property type="term" value="F:DNA binding"/>
    <property type="evidence" value="ECO:0007669"/>
    <property type="project" value="UniProtKB-KW"/>
</dbReference>
<evidence type="ECO:0000313" key="10">
    <source>
        <dbReference type="Proteomes" id="UP001608902"/>
    </source>
</evidence>
<proteinExistence type="inferred from homology"/>
<comment type="caution">
    <text evidence="9">The sequence shown here is derived from an EMBL/GenBank/DDBJ whole genome shotgun (WGS) entry which is preliminary data.</text>
</comment>
<evidence type="ECO:0000256" key="4">
    <source>
        <dbReference type="ARBA" id="ARBA00023163"/>
    </source>
</evidence>
<evidence type="ECO:0000256" key="6">
    <source>
        <dbReference type="ARBA" id="ARBA00038129"/>
    </source>
</evidence>
<organism evidence="9 10">
    <name type="scientific">Gnathostoma spinigerum</name>
    <dbReference type="NCBI Taxonomy" id="75299"/>
    <lineage>
        <taxon>Eukaryota</taxon>
        <taxon>Metazoa</taxon>
        <taxon>Ecdysozoa</taxon>
        <taxon>Nematoda</taxon>
        <taxon>Chromadorea</taxon>
        <taxon>Rhabditida</taxon>
        <taxon>Spirurina</taxon>
        <taxon>Gnathostomatomorpha</taxon>
        <taxon>Gnathostomatoidea</taxon>
        <taxon>Gnathostomatidae</taxon>
        <taxon>Gnathostoma</taxon>
    </lineage>
</organism>
<evidence type="ECO:0000313" key="9">
    <source>
        <dbReference type="EMBL" id="MFH4976118.1"/>
    </source>
</evidence>
<comment type="subcellular location">
    <subcellularLocation>
        <location evidence="1">Nucleus</location>
    </subcellularLocation>
</comment>
<reference evidence="9 10" key="1">
    <citation type="submission" date="2024-08" db="EMBL/GenBank/DDBJ databases">
        <title>Gnathostoma spinigerum genome.</title>
        <authorList>
            <person name="Gonzalez-Bertolin B."/>
            <person name="Monzon S."/>
            <person name="Zaballos A."/>
            <person name="Jimenez P."/>
            <person name="Dekumyoy P."/>
            <person name="Varona S."/>
            <person name="Cuesta I."/>
            <person name="Sumanam S."/>
            <person name="Adisakwattana P."/>
            <person name="Gasser R.B."/>
            <person name="Hernandez-Gonzalez A."/>
            <person name="Young N.D."/>
            <person name="Perteguer M.J."/>
        </authorList>
    </citation>
    <scope>NUCLEOTIDE SEQUENCE [LARGE SCALE GENOMIC DNA]</scope>
    <source>
        <strain evidence="9">AL3</strain>
        <tissue evidence="9">Liver</tissue>
    </source>
</reference>
<dbReference type="Proteomes" id="UP001608902">
    <property type="component" value="Unassembled WGS sequence"/>
</dbReference>
<keyword evidence="4" id="KW-0804">Transcription</keyword>
<dbReference type="PANTHER" id="PTHR10252">
    <property type="entry name" value="HISTONE-LIKE TRANSCRIPTION FACTOR CCAAT-RELATED"/>
    <property type="match status" value="1"/>
</dbReference>
<dbReference type="EMBL" id="JBGFUD010001327">
    <property type="protein sequence ID" value="MFH4976118.1"/>
    <property type="molecule type" value="Genomic_DNA"/>
</dbReference>
<evidence type="ECO:0000256" key="2">
    <source>
        <dbReference type="ARBA" id="ARBA00023015"/>
    </source>
</evidence>
<keyword evidence="5" id="KW-0539">Nucleus</keyword>
<keyword evidence="2" id="KW-0805">Transcription regulation</keyword>
<dbReference type="CDD" id="cd22908">
    <property type="entry name" value="HFD_NFYC-like"/>
    <property type="match status" value="1"/>
</dbReference>
<evidence type="ECO:0000256" key="1">
    <source>
        <dbReference type="ARBA" id="ARBA00004123"/>
    </source>
</evidence>
<feature type="domain" description="Transcription factor CBF/NF-Y/archaeal histone" evidence="8">
    <location>
        <begin position="94"/>
        <end position="159"/>
    </location>
</feature>
<comment type="similarity">
    <text evidence="6">Belongs to the NFYC/HAP5 subunit family.</text>
</comment>
<keyword evidence="3" id="KW-0238">DNA-binding</keyword>
<protein>
    <recommendedName>
        <fullName evidence="8">Transcription factor CBF/NF-Y/archaeal histone domain-containing protein</fullName>
    </recommendedName>
</protein>
<name>A0ABD6E7Q5_9BILA</name>